<dbReference type="InterPro" id="IPR036388">
    <property type="entry name" value="WH-like_DNA-bd_sf"/>
</dbReference>
<dbReference type="EMBL" id="CAFBNB010000094">
    <property type="protein sequence ID" value="CAB4929077.1"/>
    <property type="molecule type" value="Genomic_DNA"/>
</dbReference>
<sequence>MVMAHWLTLDEQQSWRAWLSASRLVTDRLNRDLQERQGLTVADYEILVWLSEAPERRMRMSDLAERTLSSRSRLSHQIDRMERARLVARVECTQDRRGSFAGLTDEGWATLVAAAPAHVDSVREHLVDALTAEEFQALGAACQKISDRLQQPCSDQPRD</sequence>
<protein>
    <submittedName>
        <fullName evidence="2">Unannotated protein</fullName>
    </submittedName>
</protein>
<dbReference type="GO" id="GO:0003700">
    <property type="term" value="F:DNA-binding transcription factor activity"/>
    <property type="evidence" value="ECO:0007669"/>
    <property type="project" value="InterPro"/>
</dbReference>
<dbReference type="SMART" id="SM00347">
    <property type="entry name" value="HTH_MARR"/>
    <property type="match status" value="1"/>
</dbReference>
<organism evidence="2">
    <name type="scientific">freshwater metagenome</name>
    <dbReference type="NCBI Taxonomy" id="449393"/>
    <lineage>
        <taxon>unclassified sequences</taxon>
        <taxon>metagenomes</taxon>
        <taxon>ecological metagenomes</taxon>
    </lineage>
</organism>
<dbReference type="AlphaFoldDB" id="A0A6J7IFT7"/>
<dbReference type="InterPro" id="IPR000835">
    <property type="entry name" value="HTH_MarR-typ"/>
</dbReference>
<accession>A0A6J7IFT7</accession>
<dbReference type="SUPFAM" id="SSF46785">
    <property type="entry name" value="Winged helix' DNA-binding domain"/>
    <property type="match status" value="1"/>
</dbReference>
<dbReference type="PANTHER" id="PTHR33164:SF99">
    <property type="entry name" value="MARR FAMILY REGULATORY PROTEIN"/>
    <property type="match status" value="1"/>
</dbReference>
<proteinExistence type="predicted"/>
<dbReference type="InterPro" id="IPR039422">
    <property type="entry name" value="MarR/SlyA-like"/>
</dbReference>
<gene>
    <name evidence="2" type="ORF">UFOPK3720_00627</name>
</gene>
<dbReference type="PROSITE" id="PS50995">
    <property type="entry name" value="HTH_MARR_2"/>
    <property type="match status" value="1"/>
</dbReference>
<dbReference type="PRINTS" id="PR00598">
    <property type="entry name" value="HTHMARR"/>
</dbReference>
<dbReference type="PANTHER" id="PTHR33164">
    <property type="entry name" value="TRANSCRIPTIONAL REGULATOR, MARR FAMILY"/>
    <property type="match status" value="1"/>
</dbReference>
<dbReference type="GO" id="GO:0006950">
    <property type="term" value="P:response to stress"/>
    <property type="evidence" value="ECO:0007669"/>
    <property type="project" value="TreeGrafter"/>
</dbReference>
<dbReference type="Gene3D" id="1.10.10.10">
    <property type="entry name" value="Winged helix-like DNA-binding domain superfamily/Winged helix DNA-binding domain"/>
    <property type="match status" value="1"/>
</dbReference>
<name>A0A6J7IFT7_9ZZZZ</name>
<dbReference type="InterPro" id="IPR036390">
    <property type="entry name" value="WH_DNA-bd_sf"/>
</dbReference>
<evidence type="ECO:0000259" key="1">
    <source>
        <dbReference type="PROSITE" id="PS50995"/>
    </source>
</evidence>
<feature type="domain" description="HTH marR-type" evidence="1">
    <location>
        <begin position="11"/>
        <end position="147"/>
    </location>
</feature>
<evidence type="ECO:0000313" key="2">
    <source>
        <dbReference type="EMBL" id="CAB4929077.1"/>
    </source>
</evidence>
<dbReference type="Pfam" id="PF12802">
    <property type="entry name" value="MarR_2"/>
    <property type="match status" value="1"/>
</dbReference>
<reference evidence="2" key="1">
    <citation type="submission" date="2020-05" db="EMBL/GenBank/DDBJ databases">
        <authorList>
            <person name="Chiriac C."/>
            <person name="Salcher M."/>
            <person name="Ghai R."/>
            <person name="Kavagutti S V."/>
        </authorList>
    </citation>
    <scope>NUCLEOTIDE SEQUENCE</scope>
</reference>